<evidence type="ECO:0000313" key="3">
    <source>
        <dbReference type="Proteomes" id="UP000706151"/>
    </source>
</evidence>
<sequence>MQLKTTSLRTLILTLSLMLAACFPGPEKVGELARTSMQQRFRDDPQFQGSGLEVVDVRVIGGGDKQFDALARVLHAGKTHEVPVIIVVDGINLQWFAAPTAFAFAVPTQPTDPQPIPR</sequence>
<protein>
    <recommendedName>
        <fullName evidence="4">Lipoprotein</fullName>
    </recommendedName>
</protein>
<accession>A0A935T7E5</accession>
<name>A0A935T7E5_9PROT</name>
<dbReference type="PROSITE" id="PS51257">
    <property type="entry name" value="PROKAR_LIPOPROTEIN"/>
    <property type="match status" value="1"/>
</dbReference>
<dbReference type="EMBL" id="JADJOT010000009">
    <property type="protein sequence ID" value="MBK7954375.1"/>
    <property type="molecule type" value="Genomic_DNA"/>
</dbReference>
<organism evidence="2 3">
    <name type="scientific">Candidatus Accumulibacter affinis</name>
    <dbReference type="NCBI Taxonomy" id="2954384"/>
    <lineage>
        <taxon>Bacteria</taxon>
        <taxon>Pseudomonadati</taxon>
        <taxon>Pseudomonadota</taxon>
        <taxon>Betaproteobacteria</taxon>
        <taxon>Candidatus Accumulibacter</taxon>
    </lineage>
</organism>
<keyword evidence="1" id="KW-0732">Signal</keyword>
<feature type="chain" id="PRO_5037152774" description="Lipoprotein" evidence="1">
    <location>
        <begin position="21"/>
        <end position="118"/>
    </location>
</feature>
<evidence type="ECO:0008006" key="4">
    <source>
        <dbReference type="Google" id="ProtNLM"/>
    </source>
</evidence>
<evidence type="ECO:0000256" key="1">
    <source>
        <dbReference type="SAM" id="SignalP"/>
    </source>
</evidence>
<feature type="signal peptide" evidence="1">
    <location>
        <begin position="1"/>
        <end position="20"/>
    </location>
</feature>
<evidence type="ECO:0000313" key="2">
    <source>
        <dbReference type="EMBL" id="MBK7954375.1"/>
    </source>
</evidence>
<gene>
    <name evidence="2" type="ORF">IPK02_10665</name>
</gene>
<proteinExistence type="predicted"/>
<dbReference type="AlphaFoldDB" id="A0A935T7E5"/>
<comment type="caution">
    <text evidence="2">The sequence shown here is derived from an EMBL/GenBank/DDBJ whole genome shotgun (WGS) entry which is preliminary data.</text>
</comment>
<reference evidence="2 3" key="1">
    <citation type="submission" date="2020-10" db="EMBL/GenBank/DDBJ databases">
        <title>Connecting structure to function with the recovery of over 1000 high-quality activated sludge metagenome-assembled genomes encoding full-length rRNA genes using long-read sequencing.</title>
        <authorList>
            <person name="Singleton C.M."/>
            <person name="Petriglieri F."/>
            <person name="Kristensen J.M."/>
            <person name="Kirkegaard R.H."/>
            <person name="Michaelsen T.Y."/>
            <person name="Andersen M.H."/>
            <person name="Karst S.M."/>
            <person name="Dueholm M.S."/>
            <person name="Nielsen P.H."/>
            <person name="Albertsen M."/>
        </authorList>
    </citation>
    <scope>NUCLEOTIDE SEQUENCE [LARGE SCALE GENOMIC DNA]</scope>
    <source>
        <strain evidence="2">Fred_18-Q3-R57-64_BAT3C.720</strain>
    </source>
</reference>
<dbReference type="Proteomes" id="UP000706151">
    <property type="component" value="Unassembled WGS sequence"/>
</dbReference>